<feature type="compositionally biased region" description="Basic and acidic residues" evidence="6">
    <location>
        <begin position="118"/>
        <end position="131"/>
    </location>
</feature>
<evidence type="ECO:0000259" key="7">
    <source>
        <dbReference type="PROSITE" id="PS50115"/>
    </source>
</evidence>
<feature type="compositionally biased region" description="Basic and acidic residues" evidence="6">
    <location>
        <begin position="217"/>
        <end position="229"/>
    </location>
</feature>
<evidence type="ECO:0000256" key="2">
    <source>
        <dbReference type="ARBA" id="ARBA00022723"/>
    </source>
</evidence>
<evidence type="ECO:0000313" key="9">
    <source>
        <dbReference type="Proteomes" id="UP001372338"/>
    </source>
</evidence>
<evidence type="ECO:0000256" key="1">
    <source>
        <dbReference type="ARBA" id="ARBA00022468"/>
    </source>
</evidence>
<feature type="compositionally biased region" description="Gly residues" evidence="6">
    <location>
        <begin position="183"/>
        <end position="192"/>
    </location>
</feature>
<evidence type="ECO:0000256" key="3">
    <source>
        <dbReference type="ARBA" id="ARBA00022771"/>
    </source>
</evidence>
<dbReference type="AlphaFoldDB" id="A0AAN9I8F7"/>
<organism evidence="8 9">
    <name type="scientific">Crotalaria pallida</name>
    <name type="common">Smooth rattlebox</name>
    <name type="synonym">Crotalaria striata</name>
    <dbReference type="NCBI Taxonomy" id="3830"/>
    <lineage>
        <taxon>Eukaryota</taxon>
        <taxon>Viridiplantae</taxon>
        <taxon>Streptophyta</taxon>
        <taxon>Embryophyta</taxon>
        <taxon>Tracheophyta</taxon>
        <taxon>Spermatophyta</taxon>
        <taxon>Magnoliopsida</taxon>
        <taxon>eudicotyledons</taxon>
        <taxon>Gunneridae</taxon>
        <taxon>Pentapetalae</taxon>
        <taxon>rosids</taxon>
        <taxon>fabids</taxon>
        <taxon>Fabales</taxon>
        <taxon>Fabaceae</taxon>
        <taxon>Papilionoideae</taxon>
        <taxon>50 kb inversion clade</taxon>
        <taxon>genistoids sensu lato</taxon>
        <taxon>core genistoids</taxon>
        <taxon>Crotalarieae</taxon>
        <taxon>Crotalaria</taxon>
    </lineage>
</organism>
<dbReference type="SMART" id="SM00105">
    <property type="entry name" value="ArfGap"/>
    <property type="match status" value="1"/>
</dbReference>
<keyword evidence="9" id="KW-1185">Reference proteome</keyword>
<feature type="compositionally biased region" description="Gly residues" evidence="6">
    <location>
        <begin position="140"/>
        <end position="152"/>
    </location>
</feature>
<comment type="caution">
    <text evidence="8">The sequence shown here is derived from an EMBL/GenBank/DDBJ whole genome shotgun (WGS) entry which is preliminary data.</text>
</comment>
<dbReference type="InterPro" id="IPR044519">
    <property type="entry name" value="ARF_GAP_AGD6/7"/>
</dbReference>
<feature type="compositionally biased region" description="Basic and acidic residues" evidence="6">
    <location>
        <begin position="390"/>
        <end position="401"/>
    </location>
</feature>
<dbReference type="FunFam" id="1.10.220.150:FF:000014">
    <property type="entry name" value="ADP-ribosylation factor GTPase-activating protein"/>
    <property type="match status" value="1"/>
</dbReference>
<dbReference type="EMBL" id="JAYWIO010000004">
    <property type="protein sequence ID" value="KAK7267520.1"/>
    <property type="molecule type" value="Genomic_DNA"/>
</dbReference>
<keyword evidence="2" id="KW-0479">Metal-binding</keyword>
<dbReference type="GO" id="GO:0005096">
    <property type="term" value="F:GTPase activator activity"/>
    <property type="evidence" value="ECO:0007669"/>
    <property type="project" value="UniProtKB-KW"/>
</dbReference>
<feature type="region of interest" description="Disordered" evidence="6">
    <location>
        <begin position="118"/>
        <end position="258"/>
    </location>
</feature>
<keyword evidence="3 5" id="KW-0863">Zinc-finger</keyword>
<dbReference type="PRINTS" id="PR00405">
    <property type="entry name" value="REVINTRACTNG"/>
</dbReference>
<sequence length="486" mass="52637">MAAARRLRDLQSEPGNKICVDCSQKNPQWASVSYGVFMCLECSGKHRGLGVHISFVRSVTMDSWSDIQIKKMEAGGNDKLNEFLSRYDIPKETDIVAKYNTKAASVYRDRIQAIAEGRGWRDPPVVKENLRGKPPQGAGAASGGDGGGGGGSRRNNGGWDDWGNDDGFGNYGEMKRNHSTGDVRGGSGGGGMPARSRSTTDFTRPELEASAANKETFFARKMAENESRPEGLPPSKGGKYVGFGSSPAPSSLQRSNPQSDYFSVVSQGIGKLSLVAASAAQEITSKVKEGGYDGKVNDTVTVVTQKTSEIGQRTWGIMKGVLAMASQKVEEFAGDTPNGRTDNWQRNENDRNGYYQDFNNENKGWNSSMGREQSSSGQFKTHSSNSWDDWGNKDSRKEEPAKGSSLHSSGGQSNTYNSSSWDDWDHKDSRKEEPAKVSAPHSNDGWAGWDDAKDDGFDNFYEGASNKKGSGHNGKSDSTWTGGGFL</sequence>
<dbReference type="PROSITE" id="PS50115">
    <property type="entry name" value="ARFGAP"/>
    <property type="match status" value="1"/>
</dbReference>
<dbReference type="GO" id="GO:0008270">
    <property type="term" value="F:zinc ion binding"/>
    <property type="evidence" value="ECO:0007669"/>
    <property type="project" value="UniProtKB-KW"/>
</dbReference>
<feature type="compositionally biased region" description="Polar residues" evidence="6">
    <location>
        <begin position="357"/>
        <end position="387"/>
    </location>
</feature>
<feature type="region of interest" description="Disordered" evidence="6">
    <location>
        <begin position="332"/>
        <end position="486"/>
    </location>
</feature>
<dbReference type="Pfam" id="PF01412">
    <property type="entry name" value="ArfGap"/>
    <property type="match status" value="1"/>
</dbReference>
<feature type="compositionally biased region" description="Polar residues" evidence="6">
    <location>
        <begin position="405"/>
        <end position="417"/>
    </location>
</feature>
<reference evidence="8 9" key="1">
    <citation type="submission" date="2024-01" db="EMBL/GenBank/DDBJ databases">
        <title>The genomes of 5 underutilized Papilionoideae crops provide insights into root nodulation and disease resistanc.</title>
        <authorList>
            <person name="Yuan L."/>
        </authorList>
    </citation>
    <scope>NUCLEOTIDE SEQUENCE [LARGE SCALE GENOMIC DNA]</scope>
    <source>
        <strain evidence="8">ZHUSHIDOU_FW_LH</strain>
        <tissue evidence="8">Leaf</tissue>
    </source>
</reference>
<dbReference type="PANTHER" id="PTHR47021">
    <property type="entry name" value="ADP-RIBOSYLATION FACTOR GTPASE-ACTIVATING PROTEIN AGD6-RELATED"/>
    <property type="match status" value="1"/>
</dbReference>
<evidence type="ECO:0000313" key="8">
    <source>
        <dbReference type="EMBL" id="KAK7267520.1"/>
    </source>
</evidence>
<feature type="compositionally biased region" description="Basic and acidic residues" evidence="6">
    <location>
        <begin position="423"/>
        <end position="435"/>
    </location>
</feature>
<evidence type="ECO:0000256" key="5">
    <source>
        <dbReference type="PROSITE-ProRule" id="PRU00288"/>
    </source>
</evidence>
<dbReference type="InterPro" id="IPR001164">
    <property type="entry name" value="ArfGAP_dom"/>
</dbReference>
<keyword evidence="4" id="KW-0862">Zinc</keyword>
<dbReference type="InterPro" id="IPR038508">
    <property type="entry name" value="ArfGAP_dom_sf"/>
</dbReference>
<gene>
    <name evidence="8" type="ORF">RIF29_20196</name>
</gene>
<dbReference type="PANTHER" id="PTHR47021:SF4">
    <property type="entry name" value="ADP-RIBOSYLATION FACTOR GTPASE-ACTIVATING PROTEIN AGD6-RELATED"/>
    <property type="match status" value="1"/>
</dbReference>
<protein>
    <recommendedName>
        <fullName evidence="7">Arf-GAP domain-containing protein</fullName>
    </recommendedName>
</protein>
<keyword evidence="1" id="KW-0343">GTPase activation</keyword>
<feature type="domain" description="Arf-GAP" evidence="7">
    <location>
        <begin position="4"/>
        <end position="120"/>
    </location>
</feature>
<accession>A0AAN9I8F7</accession>
<feature type="compositionally biased region" description="Polar residues" evidence="6">
    <location>
        <begin position="247"/>
        <end position="258"/>
    </location>
</feature>
<evidence type="ECO:0000256" key="4">
    <source>
        <dbReference type="ARBA" id="ARBA00022833"/>
    </source>
</evidence>
<dbReference type="Proteomes" id="UP001372338">
    <property type="component" value="Unassembled WGS sequence"/>
</dbReference>
<dbReference type="CDD" id="cd08830">
    <property type="entry name" value="ArfGap_ArfGap1"/>
    <property type="match status" value="1"/>
</dbReference>
<dbReference type="SUPFAM" id="SSF57863">
    <property type="entry name" value="ArfGap/RecO-like zinc finger"/>
    <property type="match status" value="1"/>
</dbReference>
<dbReference type="InterPro" id="IPR037278">
    <property type="entry name" value="ARFGAP/RecO"/>
</dbReference>
<name>A0AAN9I8F7_CROPI</name>
<dbReference type="Gene3D" id="1.10.220.150">
    <property type="entry name" value="Arf GTPase activating protein"/>
    <property type="match status" value="1"/>
</dbReference>
<feature type="compositionally biased region" description="Low complexity" evidence="6">
    <location>
        <begin position="153"/>
        <end position="172"/>
    </location>
</feature>
<proteinExistence type="predicted"/>
<dbReference type="GO" id="GO:0016192">
    <property type="term" value="P:vesicle-mediated transport"/>
    <property type="evidence" value="ECO:0007669"/>
    <property type="project" value="InterPro"/>
</dbReference>
<evidence type="ECO:0000256" key="6">
    <source>
        <dbReference type="SAM" id="MobiDB-lite"/>
    </source>
</evidence>